<gene>
    <name evidence="3" type="primary">LOC34620864</name>
</gene>
<proteinExistence type="predicted"/>
<dbReference type="Gene3D" id="3.40.50.300">
    <property type="entry name" value="P-loop containing nucleotide triphosphate hydrolases"/>
    <property type="match status" value="1"/>
</dbReference>
<feature type="compositionally biased region" description="Polar residues" evidence="1">
    <location>
        <begin position="200"/>
        <end position="209"/>
    </location>
</feature>
<feature type="region of interest" description="Disordered" evidence="1">
    <location>
        <begin position="954"/>
        <end position="988"/>
    </location>
</feature>
<protein>
    <submittedName>
        <fullName evidence="3">Uncharacterized protein LOC34620864</fullName>
    </submittedName>
</protein>
<organism evidence="2 3">
    <name type="scientific">Cyclospora cayetanensis</name>
    <dbReference type="NCBI Taxonomy" id="88456"/>
    <lineage>
        <taxon>Eukaryota</taxon>
        <taxon>Sar</taxon>
        <taxon>Alveolata</taxon>
        <taxon>Apicomplexa</taxon>
        <taxon>Conoidasida</taxon>
        <taxon>Coccidia</taxon>
        <taxon>Eucoccidiorida</taxon>
        <taxon>Eimeriorina</taxon>
        <taxon>Eimeriidae</taxon>
        <taxon>Cyclospora</taxon>
    </lineage>
</organism>
<accession>A0A6P6RXF8</accession>
<keyword evidence="2" id="KW-1185">Reference proteome</keyword>
<evidence type="ECO:0000256" key="1">
    <source>
        <dbReference type="SAM" id="MobiDB-lite"/>
    </source>
</evidence>
<dbReference type="OrthoDB" id="18797at2759"/>
<feature type="region of interest" description="Disordered" evidence="1">
    <location>
        <begin position="187"/>
        <end position="215"/>
    </location>
</feature>
<dbReference type="SUPFAM" id="SSF52540">
    <property type="entry name" value="P-loop containing nucleoside triphosphate hydrolases"/>
    <property type="match status" value="1"/>
</dbReference>
<dbReference type="PANTHER" id="PTHR32114">
    <property type="entry name" value="ABC TRANSPORTER ABCH.3"/>
    <property type="match status" value="1"/>
</dbReference>
<evidence type="ECO:0000313" key="3">
    <source>
        <dbReference type="RefSeq" id="XP_026192558.1"/>
    </source>
</evidence>
<reference evidence="3" key="1">
    <citation type="submission" date="2025-08" db="UniProtKB">
        <authorList>
            <consortium name="RefSeq"/>
        </authorList>
    </citation>
    <scope>IDENTIFICATION</scope>
</reference>
<sequence length="1306" mass="142709">MPTASCAQRVVHTHTTLRLLVSSQRYSVLDRISGQTRKLVNYVKHFFKRQVVHEIALSLAPYKLTVDSILAPWEWRLCCVAMRIHLCIARKPNKEAVRRSSEKFLEDTPWHKAIKRREGRRYRLSTVQYKSASGVRIVSGLGKKLAPVPHFSSLSKFSAPAPHLPSLLQQHAAQYELHEPRSVISPCRHSEEAPTRGDAPSTSGASAPSWSRGRAGHPYSHACGPPFASCFISPSQKLEKSLGRHRRNWSVSLLSPTPSAYASATSATSSAATSANPATASDGLWDECSNPLVGQADRFVLFGDLHVSDATLDTCLEALAFVQKTCKRHSSVVPLPSANKVHREAAKRRCKEATTKIPSSRGKAQLTASSTPAVAVFLGDFWHSRVERHLHWGVLRPVLEFWRQWDIPTLLLPGNHDQLHYEEGRDLLQPLEIAVSQSPMILAFRRPTLINKELLFLPHIRGASKLQQIMAHAKQCQTLRAMFGHLSIRGATVNPYSEEAGALMNEGIDLEQLPNVPLYSGHIHTAQLLGKQARYVGSLYQTSLSEAYQRKCIHTISRSANFEVVEIEESLVGPRHFPVKDPMLLPPPHALRRGDRVVLLPKTTSTAAPLPSSAEARESVVPPALGGYLADHCTATAQAELHRDSVPVARHSQASAPEMFARPKSLNSSNCIESSLRPESSWIAGTTFEKHLLGRSNELDAKQLLRLSEAYRHAGIIFDCRVTPTASSCVVSRPEESLEERDGRKDTAPLAADKASPTTEAALDACTSSMPLSRASEAPDQPVPASVANASFLPPKIHPAKASHYHLRCTFCLLRFCSGNAAVAAAENLLQEQLDGIGANAADGSHKTSAPPAAFSVGWPYAGANLVLHHARIESYGLYSNEVRFELKRRGLVLLEGKKKDSTRGKRPGELFTTNGAGKTTIMQAVVWALAGDGAAGGFTPIAGRTKVTGVVCDDVPTTPSPSDAASESLSQEEAAEEPAPSHKTEERFASVEIEGDLNGESFILRRKRWRSGRSELSLRIGGRDATGQSVVDTQRELEALFGGRLKAWSQFLYLASQGADGLLRTSEATFSHLYCALQTLEGVLWAGIEPVGATRIEAYLAGVKRKSAALTNACLSEVPAGDCSEKTFPAPPNDIDEVSDAASSQWLEKTSYGDSTETQFREARRLQRLITLLRSRSAFYRSQQATLEAAEELLGPQGIQRHLLAAALRQLEEQTNIYLEEASGGLLRLDFAASKTARLSKVLSIRGSDGAFRERTIQQASSGQRQLLGLCLFLAFVVTIKRRSGLRCNVLLLDEPFLSLDPINT</sequence>
<dbReference type="InterPro" id="IPR027417">
    <property type="entry name" value="P-loop_NTPase"/>
</dbReference>
<dbReference type="GeneID" id="34620864"/>
<dbReference type="Gene3D" id="3.60.21.10">
    <property type="match status" value="1"/>
</dbReference>
<feature type="compositionally biased region" description="Basic and acidic residues" evidence="1">
    <location>
        <begin position="733"/>
        <end position="747"/>
    </location>
</feature>
<dbReference type="SUPFAM" id="SSF56300">
    <property type="entry name" value="Metallo-dependent phosphatases"/>
    <property type="match status" value="1"/>
</dbReference>
<feature type="compositionally biased region" description="Low complexity" evidence="1">
    <location>
        <begin position="963"/>
        <end position="973"/>
    </location>
</feature>
<feature type="region of interest" description="Disordered" evidence="1">
    <location>
        <begin position="732"/>
        <end position="757"/>
    </location>
</feature>
<dbReference type="InterPro" id="IPR029052">
    <property type="entry name" value="Metallo-depent_PP-like"/>
</dbReference>
<evidence type="ECO:0000313" key="2">
    <source>
        <dbReference type="Proteomes" id="UP000515125"/>
    </source>
</evidence>
<dbReference type="Proteomes" id="UP000515125">
    <property type="component" value="Unplaced"/>
</dbReference>
<dbReference type="PANTHER" id="PTHR32114:SF2">
    <property type="entry name" value="ABC TRANSPORTER ABCH.3"/>
    <property type="match status" value="1"/>
</dbReference>
<name>A0A6P6RXF8_9EIME</name>
<dbReference type="RefSeq" id="XP_026192558.1">
    <property type="nucleotide sequence ID" value="XM_026336773.1"/>
</dbReference>